<dbReference type="Proteomes" id="UP000218334">
    <property type="component" value="Unassembled WGS sequence"/>
</dbReference>
<protein>
    <submittedName>
        <fullName evidence="2">Uncharacterized protein</fullName>
    </submittedName>
</protein>
<dbReference type="EMBL" id="KZ293451">
    <property type="protein sequence ID" value="PBK64469.1"/>
    <property type="molecule type" value="Genomic_DNA"/>
</dbReference>
<feature type="transmembrane region" description="Helical" evidence="1">
    <location>
        <begin position="7"/>
        <end position="30"/>
    </location>
</feature>
<reference evidence="3" key="1">
    <citation type="journal article" date="2017" name="Nat. Ecol. Evol.">
        <title>Genome expansion and lineage-specific genetic innovations in the forest pathogenic fungi Armillaria.</title>
        <authorList>
            <person name="Sipos G."/>
            <person name="Prasanna A.N."/>
            <person name="Walter M.C."/>
            <person name="O'Connor E."/>
            <person name="Balint B."/>
            <person name="Krizsan K."/>
            <person name="Kiss B."/>
            <person name="Hess J."/>
            <person name="Varga T."/>
            <person name="Slot J."/>
            <person name="Riley R."/>
            <person name="Boka B."/>
            <person name="Rigling D."/>
            <person name="Barry K."/>
            <person name="Lee J."/>
            <person name="Mihaltcheva S."/>
            <person name="LaButti K."/>
            <person name="Lipzen A."/>
            <person name="Waldron R."/>
            <person name="Moloney N.M."/>
            <person name="Sperisen C."/>
            <person name="Kredics L."/>
            <person name="Vagvoelgyi C."/>
            <person name="Patrignani A."/>
            <person name="Fitzpatrick D."/>
            <person name="Nagy I."/>
            <person name="Doyle S."/>
            <person name="Anderson J.B."/>
            <person name="Grigoriev I.V."/>
            <person name="Gueldener U."/>
            <person name="Muensterkoetter M."/>
            <person name="Nagy L.G."/>
        </authorList>
    </citation>
    <scope>NUCLEOTIDE SEQUENCE [LARGE SCALE GENOMIC DNA]</scope>
    <source>
        <strain evidence="3">28-4</strain>
    </source>
</reference>
<name>A0A2H3B0L3_9AGAR</name>
<evidence type="ECO:0000256" key="1">
    <source>
        <dbReference type="SAM" id="Phobius"/>
    </source>
</evidence>
<gene>
    <name evidence="2" type="ORF">ARMSODRAFT_462978</name>
</gene>
<accession>A0A2H3B0L3</accession>
<evidence type="ECO:0000313" key="2">
    <source>
        <dbReference type="EMBL" id="PBK64469.1"/>
    </source>
</evidence>
<keyword evidence="3" id="KW-1185">Reference proteome</keyword>
<sequence length="111" mass="12874">MFRLADAYIITCFQQILGFASTLTTALFYLCSRYLQHYAQIRALYLLELSFRSKIDLALGQKTSFAHTQTISENRDAGFYFCVRWLPLLYRTISTTCTPAWNQIPFLLSLP</sequence>
<keyword evidence="1" id="KW-0812">Transmembrane</keyword>
<keyword evidence="1" id="KW-1133">Transmembrane helix</keyword>
<organism evidence="2 3">
    <name type="scientific">Armillaria solidipes</name>
    <dbReference type="NCBI Taxonomy" id="1076256"/>
    <lineage>
        <taxon>Eukaryota</taxon>
        <taxon>Fungi</taxon>
        <taxon>Dikarya</taxon>
        <taxon>Basidiomycota</taxon>
        <taxon>Agaricomycotina</taxon>
        <taxon>Agaricomycetes</taxon>
        <taxon>Agaricomycetidae</taxon>
        <taxon>Agaricales</taxon>
        <taxon>Marasmiineae</taxon>
        <taxon>Physalacriaceae</taxon>
        <taxon>Armillaria</taxon>
    </lineage>
</organism>
<evidence type="ECO:0000313" key="3">
    <source>
        <dbReference type="Proteomes" id="UP000218334"/>
    </source>
</evidence>
<dbReference type="AlphaFoldDB" id="A0A2H3B0L3"/>
<keyword evidence="1" id="KW-0472">Membrane</keyword>
<proteinExistence type="predicted"/>